<feature type="compositionally biased region" description="Low complexity" evidence="1">
    <location>
        <begin position="952"/>
        <end position="974"/>
    </location>
</feature>
<feature type="region of interest" description="Disordered" evidence="1">
    <location>
        <begin position="42"/>
        <end position="61"/>
    </location>
</feature>
<dbReference type="RefSeq" id="XP_025361033.1">
    <property type="nucleotide sequence ID" value="XM_025508867.1"/>
</dbReference>
<feature type="compositionally biased region" description="Low complexity" evidence="1">
    <location>
        <begin position="1480"/>
        <end position="1490"/>
    </location>
</feature>
<feature type="region of interest" description="Disordered" evidence="1">
    <location>
        <begin position="1121"/>
        <end position="1145"/>
    </location>
</feature>
<proteinExistence type="predicted"/>
<sequence length="1703" mass="187535">MPLARLLRPSAASHALLHATRPSFFTTSSSFASTSSSASHDASFSSAPTHASSEEDAHPSWSSSWSLRLSQKYQFARYTLDLATNGGGPGLASHIRRRLMRVAEAELEEGSWVAAGSVPSMPKEAQMAGRAYHFGIRAMCGRRQYEEAAQTLEDWLRFAATQRVRDPAEVLDMRTMQMAILVVAKLARNQSTSGVDWLGALQRLWDASEAAGIKWTPRMLRATSASLCAAGNLHEDRLGLIVEILGARLRLYWTDKLAGSSERADHEAASFEGNPRAGIGADASHVARALQAARLRLAGDAGNSVLLTSYLVALRTLARYFSRAYLPLPLSHDQATRLLYHEVLIAFPEALRYGELPPLTSPADRLIAADYRSNIATFLDWTFEPLNPDKQRQHRRKRKLPATRRKRLMSVRLSPYFYIAALRYVYRDARDGRDEGALLRSDVVKGILAHVSRNGTRDPRVDLVLFDEAVRYRQHDSAGQLLGLLLPQYGIDPSAAREEAVFELTRVAKARQDSPLCRSMLRYIAATGLLDSKDGRGGLDAEAIVRLFIPDLPKDASAPTPTINNATLAPGLFASLLNLGVKSGSFILVAKTWTYLRALAPTPSVAEATSYLQYLAALTDKALAARNFETFEDRREIVWEEYEKMRASWQAEHVDAQLDVRFYRALLKALGWPRLLDAIHRAGGSENEAARTQLRLALAALPQLLHLGEELAHAAAQRKRAGLLPPELFVWFLGRWGGEVGRGVCNTARMAEEELKRHPRAVTEGSEMRLGTAEDDDARAALLAYLEMGMDRDETRGEEAAEEEEEDEERDEAQQRDFVEEGEVEWEKRTTIAGRWRDLRVDWNRGRPRKDREKGCWPTVDQDSVPPHHPSGTHTSRHKALSRLQLKRLSTGPHVSWGSSATLLLPTSPPLLSPPQHQPPHYISTGNGATAQRLHPAWFPPLPALPARNSGSRSKSSLRRTPSSTSSGTSSTGSSLLCYTSSGISAGACSTGSSCSSLSSLAISHGQPAPARSQADSCPACEVAHISQCSAAAAPESVKRLRQTGVDLRPRCTSLVWSPATGRRSHLPDFFPPAKLPPGTTRGMQERMGEIDQLKTSITELDQRSKLRLDHLDAVVAPLSDDHKSLAGKDAPVPNQQTTMPRQQIGLRQSGAKNVTGLQEATMIEERGNAESSKQSAGAQRQQQANFAAVATTRSGRAARQPRDRHRSSDSHARANARLRERERPAKEERDDAFIRGVRQRSHQQHRDYLGLQKLTPGLSALSVDAASTNLLKKGTKERMSREDARKELRKGSFLRDLRKSLRRQRRPFLQRSLLRGRWNRSVQGLLLASITDGYEEPCYSTLQPRSGDKHVSRWASRPRNLSLTLPTSELMTALERFRSRPTGPLYAQLTDNAFLYELANGCLKRIQALNRKGANLPVPARLDLRADLAAKIEEQDGHCSLCGCQLKLEGRRRREPLPPGQLEVVGAKEQQSVAEEARSNSSSSSSSSSGNEGKVGIASESSDEEGGALLMPTTGATASSPQSSPSSSSSSPVRQPLAPQTTAQQPASDLFAIGRARNNLQQEHPWRVQPANASPDQTRPGEGYGKSKFSMTRAACNYVKYRHSLDEARVLVAHLARSWRSQGEPAHTVDGEGTRTLAAEVVGSAPPPSEQEMRSRAAGSFEAVDEGIGGGRGYTNQMQIFDFFMMTFHDDCMVLQWVDRVN</sequence>
<dbReference type="GeneID" id="37030690"/>
<reference evidence="2 3" key="1">
    <citation type="journal article" date="2018" name="Mol. Biol. Evol.">
        <title>Broad Genomic Sampling Reveals a Smut Pathogenic Ancestry of the Fungal Clade Ustilaginomycotina.</title>
        <authorList>
            <person name="Kijpornyongpan T."/>
            <person name="Mondo S.J."/>
            <person name="Barry K."/>
            <person name="Sandor L."/>
            <person name="Lee J."/>
            <person name="Lipzen A."/>
            <person name="Pangilinan J."/>
            <person name="LaButti K."/>
            <person name="Hainaut M."/>
            <person name="Henrissat B."/>
            <person name="Grigoriev I.V."/>
            <person name="Spatafora J.W."/>
            <person name="Aime M.C."/>
        </authorList>
    </citation>
    <scope>NUCLEOTIDE SEQUENCE [LARGE SCALE GENOMIC DNA]</scope>
    <source>
        <strain evidence="2 3">MCA 5214</strain>
    </source>
</reference>
<feature type="region of interest" description="Disordered" evidence="1">
    <location>
        <begin position="908"/>
        <end position="974"/>
    </location>
</feature>
<dbReference type="Proteomes" id="UP000245884">
    <property type="component" value="Unassembled WGS sequence"/>
</dbReference>
<accession>A0A316UQ39</accession>
<feature type="compositionally biased region" description="Acidic residues" evidence="1">
    <location>
        <begin position="800"/>
        <end position="811"/>
    </location>
</feature>
<feature type="compositionally biased region" description="Basic and acidic residues" evidence="1">
    <location>
        <begin position="790"/>
        <end position="799"/>
    </location>
</feature>
<feature type="compositionally biased region" description="Basic and acidic residues" evidence="1">
    <location>
        <begin position="1207"/>
        <end position="1230"/>
    </location>
</feature>
<evidence type="ECO:0000256" key="1">
    <source>
        <dbReference type="SAM" id="MobiDB-lite"/>
    </source>
</evidence>
<feature type="region of interest" description="Disordered" evidence="1">
    <location>
        <begin position="1562"/>
        <end position="1587"/>
    </location>
</feature>
<protein>
    <submittedName>
        <fullName evidence="2">Uncharacterized protein</fullName>
    </submittedName>
</protein>
<feature type="region of interest" description="Disordered" evidence="1">
    <location>
        <begin position="847"/>
        <end position="880"/>
    </location>
</feature>
<feature type="region of interest" description="Disordered" evidence="1">
    <location>
        <begin position="790"/>
        <end position="824"/>
    </location>
</feature>
<dbReference type="EMBL" id="KZ819671">
    <property type="protein sequence ID" value="PWN26421.1"/>
    <property type="molecule type" value="Genomic_DNA"/>
</dbReference>
<gene>
    <name evidence="2" type="ORF">BDZ90DRAFT_275206</name>
</gene>
<feature type="region of interest" description="Disordered" evidence="1">
    <location>
        <begin position="1456"/>
        <end position="1546"/>
    </location>
</feature>
<keyword evidence="3" id="KW-1185">Reference proteome</keyword>
<feature type="compositionally biased region" description="Low complexity" evidence="1">
    <location>
        <begin position="1520"/>
        <end position="1546"/>
    </location>
</feature>
<evidence type="ECO:0000313" key="3">
    <source>
        <dbReference type="Proteomes" id="UP000245884"/>
    </source>
</evidence>
<feature type="compositionally biased region" description="Polar residues" evidence="1">
    <location>
        <begin position="1170"/>
        <end position="1186"/>
    </location>
</feature>
<organism evidence="2 3">
    <name type="scientific">Jaminaea rosea</name>
    <dbReference type="NCBI Taxonomy" id="1569628"/>
    <lineage>
        <taxon>Eukaryota</taxon>
        <taxon>Fungi</taxon>
        <taxon>Dikarya</taxon>
        <taxon>Basidiomycota</taxon>
        <taxon>Ustilaginomycotina</taxon>
        <taxon>Exobasidiomycetes</taxon>
        <taxon>Microstromatales</taxon>
        <taxon>Microstromatales incertae sedis</taxon>
        <taxon>Jaminaea</taxon>
    </lineage>
</organism>
<feature type="compositionally biased region" description="Basic and acidic residues" evidence="1">
    <location>
        <begin position="812"/>
        <end position="824"/>
    </location>
</feature>
<feature type="compositionally biased region" description="Pro residues" evidence="1">
    <location>
        <begin position="908"/>
        <end position="918"/>
    </location>
</feature>
<evidence type="ECO:0000313" key="2">
    <source>
        <dbReference type="EMBL" id="PWN26421.1"/>
    </source>
</evidence>
<name>A0A316UQ39_9BASI</name>
<feature type="region of interest" description="Disordered" evidence="1">
    <location>
        <begin position="1166"/>
        <end position="1230"/>
    </location>
</feature>